<dbReference type="PANTHER" id="PTHR43977">
    <property type="entry name" value="STRUCTURAL MAINTENANCE OF CHROMOSOMES PROTEIN 3"/>
    <property type="match status" value="1"/>
</dbReference>
<feature type="coiled-coil region" evidence="1">
    <location>
        <begin position="15"/>
        <end position="56"/>
    </location>
</feature>
<evidence type="ECO:0000313" key="3">
    <source>
        <dbReference type="Proteomes" id="UP001497444"/>
    </source>
</evidence>
<accession>A0ABP0WH08</accession>
<evidence type="ECO:0000313" key="2">
    <source>
        <dbReference type="EMBL" id="CAK9266165.1"/>
    </source>
</evidence>
<protein>
    <recommendedName>
        <fullName evidence="4">Structural maintenance of chromosomes protein 2</fullName>
    </recommendedName>
</protein>
<gene>
    <name evidence="2" type="ORF">CSSPJE1EN1_LOCUS11643</name>
</gene>
<keyword evidence="3" id="KW-1185">Reference proteome</keyword>
<dbReference type="InterPro" id="IPR027417">
    <property type="entry name" value="P-loop_NTPase"/>
</dbReference>
<organism evidence="2 3">
    <name type="scientific">Sphagnum jensenii</name>
    <dbReference type="NCBI Taxonomy" id="128206"/>
    <lineage>
        <taxon>Eukaryota</taxon>
        <taxon>Viridiplantae</taxon>
        <taxon>Streptophyta</taxon>
        <taxon>Embryophyta</taxon>
        <taxon>Bryophyta</taxon>
        <taxon>Sphagnophytina</taxon>
        <taxon>Sphagnopsida</taxon>
        <taxon>Sphagnales</taxon>
        <taxon>Sphagnaceae</taxon>
        <taxon>Sphagnum</taxon>
    </lineage>
</organism>
<proteinExistence type="predicted"/>
<dbReference type="EMBL" id="OZ020113">
    <property type="protein sequence ID" value="CAK9266165.1"/>
    <property type="molecule type" value="Genomic_DNA"/>
</dbReference>
<evidence type="ECO:0000256" key="1">
    <source>
        <dbReference type="SAM" id="Coils"/>
    </source>
</evidence>
<dbReference type="SUPFAM" id="SSF52540">
    <property type="entry name" value="P-loop containing nucleoside triphosphate hydrolases"/>
    <property type="match status" value="1"/>
</dbReference>
<evidence type="ECO:0008006" key="4">
    <source>
        <dbReference type="Google" id="ProtNLM"/>
    </source>
</evidence>
<reference evidence="2" key="1">
    <citation type="submission" date="2024-02" db="EMBL/GenBank/DDBJ databases">
        <authorList>
            <consortium name="ELIXIR-Norway"/>
            <consortium name="Elixir Norway"/>
        </authorList>
    </citation>
    <scope>NUCLEOTIDE SEQUENCE</scope>
</reference>
<dbReference type="Proteomes" id="UP001497444">
    <property type="component" value="Chromosome 18"/>
</dbReference>
<keyword evidence="1" id="KW-0175">Coiled coil</keyword>
<name>A0ABP0WH08_9BRYO</name>
<dbReference type="Gene3D" id="3.40.50.300">
    <property type="entry name" value="P-loop containing nucleotide triphosphate hydrolases"/>
    <property type="match status" value="1"/>
</dbReference>
<sequence>MKECNVQISALVAAQGDLSQKLADLSLQAKRLDNEVKHLEKDQKDCAETVAKLQEKHGWIASEKQLFGKPGTDYDFAACDAQAAQQELEVFLVEQKKMIKVKIQKVIHELDEKEALKATWQKVNKDFGSIFSMLLPGTMAKLEPPEGVDFMDGLEVGVAFGGVWKQLLSELSGGQISLLALSLILALLLFKPVPLYILDEFIVVSWKEGMFNNANVIFCTKFVDGVSTVTRTVPSGSQALSKKQKAANEQMSQGKVSLFLFIMSIST</sequence>